<gene>
    <name evidence="2" type="ORF">ACFFJG_04890</name>
</gene>
<feature type="domain" description="Glyoxalase-like" evidence="1">
    <location>
        <begin position="9"/>
        <end position="107"/>
    </location>
</feature>
<proteinExistence type="predicted"/>
<accession>A0ABV6DYJ5</accession>
<feature type="domain" description="Glyoxalase-like" evidence="1">
    <location>
        <begin position="121"/>
        <end position="219"/>
    </location>
</feature>
<sequence length="224" mass="24515">MSLAIWQDLCVDAREPRRLADFWATVIGLTPRDGEPPIALDGPTPGHRVWVNPVTHPRESKSRVHLDVYARAVSDLEALGATVVLPAEESGFGWTVMRDPEGGEFCAFVRDELPAYRLHGIVVDCADPASTAAWWGDVLGVPVTTHEGHDWHTLERVTPDDVLTLDFVPVPEPKVGPNPVHWDVQGEVGALLDAGATRLWDTGRWTVLADPEGNEFCVFPPAGH</sequence>
<dbReference type="CDD" id="cd06587">
    <property type="entry name" value="VOC"/>
    <property type="match status" value="1"/>
</dbReference>
<organism evidence="2 3">
    <name type="scientific">Nocardioides zeicaulis</name>
    <dbReference type="NCBI Taxonomy" id="1776857"/>
    <lineage>
        <taxon>Bacteria</taxon>
        <taxon>Bacillati</taxon>
        <taxon>Actinomycetota</taxon>
        <taxon>Actinomycetes</taxon>
        <taxon>Propionibacteriales</taxon>
        <taxon>Nocardioidaceae</taxon>
        <taxon>Nocardioides</taxon>
    </lineage>
</organism>
<dbReference type="PANTHER" id="PTHR35908">
    <property type="entry name" value="HYPOTHETICAL FUSION PROTEIN"/>
    <property type="match status" value="1"/>
</dbReference>
<evidence type="ECO:0000313" key="2">
    <source>
        <dbReference type="EMBL" id="MFC0221807.1"/>
    </source>
</evidence>
<dbReference type="InterPro" id="IPR041581">
    <property type="entry name" value="Glyoxalase_6"/>
</dbReference>
<protein>
    <submittedName>
        <fullName evidence="2">VOC family protein</fullName>
    </submittedName>
</protein>
<comment type="caution">
    <text evidence="2">The sequence shown here is derived from an EMBL/GenBank/DDBJ whole genome shotgun (WGS) entry which is preliminary data.</text>
</comment>
<dbReference type="Pfam" id="PF18029">
    <property type="entry name" value="Glyoxalase_6"/>
    <property type="match status" value="2"/>
</dbReference>
<evidence type="ECO:0000259" key="1">
    <source>
        <dbReference type="Pfam" id="PF18029"/>
    </source>
</evidence>
<evidence type="ECO:0000313" key="3">
    <source>
        <dbReference type="Proteomes" id="UP001589698"/>
    </source>
</evidence>
<name>A0ABV6DYJ5_9ACTN</name>
<dbReference type="SUPFAM" id="SSF54593">
    <property type="entry name" value="Glyoxalase/Bleomycin resistance protein/Dihydroxybiphenyl dioxygenase"/>
    <property type="match status" value="2"/>
</dbReference>
<keyword evidence="3" id="KW-1185">Reference proteome</keyword>
<reference evidence="2 3" key="1">
    <citation type="submission" date="2024-09" db="EMBL/GenBank/DDBJ databases">
        <authorList>
            <person name="Sun Q."/>
            <person name="Mori K."/>
        </authorList>
    </citation>
    <scope>NUCLEOTIDE SEQUENCE [LARGE SCALE GENOMIC DNA]</scope>
    <source>
        <strain evidence="2 3">CCM 8654</strain>
    </source>
</reference>
<dbReference type="InterPro" id="IPR029068">
    <property type="entry name" value="Glyas_Bleomycin-R_OHBP_Dase"/>
</dbReference>
<dbReference type="EMBL" id="JBHLXH010000001">
    <property type="protein sequence ID" value="MFC0221807.1"/>
    <property type="molecule type" value="Genomic_DNA"/>
</dbReference>
<dbReference type="Proteomes" id="UP001589698">
    <property type="component" value="Unassembled WGS sequence"/>
</dbReference>
<dbReference type="PANTHER" id="PTHR35908:SF1">
    <property type="entry name" value="CONSERVED PROTEIN"/>
    <property type="match status" value="1"/>
</dbReference>
<dbReference type="RefSeq" id="WP_378517476.1">
    <property type="nucleotide sequence ID" value="NZ_CBCSDI010000007.1"/>
</dbReference>
<dbReference type="Gene3D" id="3.10.180.10">
    <property type="entry name" value="2,3-Dihydroxybiphenyl 1,2-Dioxygenase, domain 1"/>
    <property type="match status" value="2"/>
</dbReference>